<evidence type="ECO:0000313" key="2">
    <source>
        <dbReference type="Proteomes" id="UP000178724"/>
    </source>
</evidence>
<dbReference type="Proteomes" id="UP000178724">
    <property type="component" value="Unassembled WGS sequence"/>
</dbReference>
<evidence type="ECO:0000313" key="1">
    <source>
        <dbReference type="EMBL" id="OGB90381.1"/>
    </source>
</evidence>
<name>A0A1F4Q340_UNCSA</name>
<sequence>MFQLTNTRFLKYFPKERNGLHIVYECFTFINFFRLLLKNGLDHENAMDFMIANCSFSAVVWQEYIHNYRYRRLSAEDAIHPEIAASKAILINDMLEIARRASKSKCRKLNKSNKGK</sequence>
<organism evidence="1 2">
    <name type="scientific">candidate division WOR-1 bacterium RIFCSPHIGHO2_01_FULL_53_15</name>
    <dbReference type="NCBI Taxonomy" id="1802564"/>
    <lineage>
        <taxon>Bacteria</taxon>
        <taxon>Bacillati</taxon>
        <taxon>Saganbacteria</taxon>
    </lineage>
</organism>
<dbReference type="AlphaFoldDB" id="A0A1F4Q340"/>
<comment type="caution">
    <text evidence="1">The sequence shown here is derived from an EMBL/GenBank/DDBJ whole genome shotgun (WGS) entry which is preliminary data.</text>
</comment>
<gene>
    <name evidence="1" type="ORF">A2625_05735</name>
</gene>
<proteinExistence type="predicted"/>
<dbReference type="EMBL" id="METM01000011">
    <property type="protein sequence ID" value="OGB90381.1"/>
    <property type="molecule type" value="Genomic_DNA"/>
</dbReference>
<reference evidence="1 2" key="1">
    <citation type="journal article" date="2016" name="Nat. Commun.">
        <title>Thousands of microbial genomes shed light on interconnected biogeochemical processes in an aquifer system.</title>
        <authorList>
            <person name="Anantharaman K."/>
            <person name="Brown C.T."/>
            <person name="Hug L.A."/>
            <person name="Sharon I."/>
            <person name="Castelle C.J."/>
            <person name="Probst A.J."/>
            <person name="Thomas B.C."/>
            <person name="Singh A."/>
            <person name="Wilkins M.J."/>
            <person name="Karaoz U."/>
            <person name="Brodie E.L."/>
            <person name="Williams K.H."/>
            <person name="Hubbard S.S."/>
            <person name="Banfield J.F."/>
        </authorList>
    </citation>
    <scope>NUCLEOTIDE SEQUENCE [LARGE SCALE GENOMIC DNA]</scope>
</reference>
<protein>
    <submittedName>
        <fullName evidence="1">Uncharacterized protein</fullName>
    </submittedName>
</protein>
<accession>A0A1F4Q340</accession>